<evidence type="ECO:0000256" key="1">
    <source>
        <dbReference type="PROSITE-ProRule" id="PRU00285"/>
    </source>
</evidence>
<dbReference type="InterPro" id="IPR008978">
    <property type="entry name" value="HSP20-like_chaperone"/>
</dbReference>
<dbReference type="RefSeq" id="WP_068808323.1">
    <property type="nucleotide sequence ID" value="NZ_CP014671.1"/>
</dbReference>
<dbReference type="InterPro" id="IPR031107">
    <property type="entry name" value="Small_HSP"/>
</dbReference>
<dbReference type="Pfam" id="PF00011">
    <property type="entry name" value="HSP20"/>
    <property type="match status" value="1"/>
</dbReference>
<sequence>MYRPPFSRNLFAEFDRLRRELDQAFELSPSIRGLGAGFPTLNIGSTPNSVEIFAFAPGVDPAALDVQIEKGVLTISGERKAPQVPEKATVHLGERFAGRFHRVVSLPDSIDPASVTASYRDGVLHISAQRKDSALPRRINIQ</sequence>
<gene>
    <name evidence="4" type="ORF">PG2T_11960</name>
</gene>
<dbReference type="PANTHER" id="PTHR11527">
    <property type="entry name" value="HEAT-SHOCK PROTEIN 20 FAMILY MEMBER"/>
    <property type="match status" value="1"/>
</dbReference>
<comment type="similarity">
    <text evidence="1 2">Belongs to the small heat shock protein (HSP20) family.</text>
</comment>
<name>A0A1B1YXX9_9GAMM</name>
<dbReference type="InParanoid" id="A0A1B1YXX9"/>
<dbReference type="PROSITE" id="PS01031">
    <property type="entry name" value="SHSP"/>
    <property type="match status" value="1"/>
</dbReference>
<dbReference type="EMBL" id="CP014671">
    <property type="protein sequence ID" value="ANX05625.1"/>
    <property type="molecule type" value="Genomic_DNA"/>
</dbReference>
<evidence type="ECO:0000313" key="4">
    <source>
        <dbReference type="EMBL" id="ANX05625.1"/>
    </source>
</evidence>
<evidence type="ECO:0000313" key="5">
    <source>
        <dbReference type="Proteomes" id="UP000092952"/>
    </source>
</evidence>
<reference evidence="5" key="1">
    <citation type="submission" date="2016-03" db="EMBL/GenBank/DDBJ databases">
        <title>Complete genome sequence of Solimmundus cernigliae, representing a novel lineage of polycyclic aromatic hydrocarbon degraders within the Gammaproteobacteria.</title>
        <authorList>
            <person name="Singleton D.R."/>
            <person name="Dickey A.N."/>
            <person name="Scholl E.H."/>
            <person name="Wright F.A."/>
            <person name="Aitken M.D."/>
        </authorList>
    </citation>
    <scope>NUCLEOTIDE SEQUENCE [LARGE SCALE GENOMIC DNA]</scope>
    <source>
        <strain evidence="5">TR3.2</strain>
    </source>
</reference>
<dbReference type="Gene3D" id="2.60.40.790">
    <property type="match status" value="1"/>
</dbReference>
<keyword evidence="5" id="KW-1185">Reference proteome</keyword>
<organism evidence="4 5">
    <name type="scientific">Immundisolibacter cernigliae</name>
    <dbReference type="NCBI Taxonomy" id="1810504"/>
    <lineage>
        <taxon>Bacteria</taxon>
        <taxon>Pseudomonadati</taxon>
        <taxon>Pseudomonadota</taxon>
        <taxon>Gammaproteobacteria</taxon>
        <taxon>Immundisolibacterales</taxon>
        <taxon>Immundisolibacteraceae</taxon>
        <taxon>Immundisolibacter</taxon>
    </lineage>
</organism>
<dbReference type="SUPFAM" id="SSF49764">
    <property type="entry name" value="HSP20-like chaperones"/>
    <property type="match status" value="1"/>
</dbReference>
<evidence type="ECO:0000256" key="2">
    <source>
        <dbReference type="RuleBase" id="RU003616"/>
    </source>
</evidence>
<dbReference type="Proteomes" id="UP000092952">
    <property type="component" value="Chromosome"/>
</dbReference>
<dbReference type="OrthoDB" id="9792695at2"/>
<feature type="domain" description="SHSP" evidence="3">
    <location>
        <begin position="32"/>
        <end position="142"/>
    </location>
</feature>
<accession>A0A1B1YXX9</accession>
<dbReference type="CDD" id="cd06464">
    <property type="entry name" value="ACD_sHsps-like"/>
    <property type="match status" value="1"/>
</dbReference>
<dbReference type="AlphaFoldDB" id="A0A1B1YXX9"/>
<dbReference type="KEGG" id="gbi:PG2T_11960"/>
<dbReference type="STRING" id="1810504.PG2T_11960"/>
<proteinExistence type="inferred from homology"/>
<evidence type="ECO:0000259" key="3">
    <source>
        <dbReference type="PROSITE" id="PS01031"/>
    </source>
</evidence>
<protein>
    <submittedName>
        <fullName evidence="4">Heat-shock protein Hsp20</fullName>
    </submittedName>
</protein>
<dbReference type="InterPro" id="IPR002068">
    <property type="entry name" value="A-crystallin/Hsp20_dom"/>
</dbReference>